<evidence type="ECO:0000313" key="2">
    <source>
        <dbReference type="EMBL" id="QDH87286.1"/>
    </source>
</evidence>
<dbReference type="EMBL" id="MN033260">
    <property type="protein sequence ID" value="QDH87286.1"/>
    <property type="molecule type" value="Genomic_RNA"/>
</dbReference>
<organism evidence="2">
    <name type="scientific">Leviviridae sp</name>
    <dbReference type="NCBI Taxonomy" id="2027243"/>
    <lineage>
        <taxon>Viruses</taxon>
        <taxon>Riboviria</taxon>
        <taxon>Orthornavirae</taxon>
        <taxon>Lenarviricota</taxon>
        <taxon>Leviviricetes</taxon>
        <taxon>Norzivirales</taxon>
        <taxon>Fiersviridae</taxon>
    </lineage>
</organism>
<sequence>MPSEDLRTFEGFLEFSGTITMVGLAILIGMVNRLLKKFKDDPSGTRPDEDEEP</sequence>
<reference evidence="2" key="1">
    <citation type="submission" date="2019-05" db="EMBL/GenBank/DDBJ databases">
        <title>Metatranscriptomic reconstruction reveals RNA viruses with the potential to shape carbon cycling in soil.</title>
        <authorList>
            <person name="Starr E.P."/>
            <person name="Nuccio E."/>
            <person name="Pett-Ridge J."/>
            <person name="Banfield J.F."/>
            <person name="Firestone M.K."/>
        </authorList>
    </citation>
    <scope>NUCLEOTIDE SEQUENCE</scope>
    <source>
        <strain evidence="2">H3_Rhizo_Litter_13_scaffold_207</strain>
    </source>
</reference>
<accession>A0A514D103</accession>
<keyword evidence="1" id="KW-0812">Transmembrane</keyword>
<gene>
    <name evidence="2" type="ORF">H3RhizoLitter13207_000003</name>
</gene>
<proteinExistence type="predicted"/>
<keyword evidence="1" id="KW-0472">Membrane</keyword>
<protein>
    <submittedName>
        <fullName evidence="2">Uncharacterized protein</fullName>
    </submittedName>
</protein>
<evidence type="ECO:0000256" key="1">
    <source>
        <dbReference type="SAM" id="Phobius"/>
    </source>
</evidence>
<feature type="transmembrane region" description="Helical" evidence="1">
    <location>
        <begin position="12"/>
        <end position="31"/>
    </location>
</feature>
<name>A0A514D103_9VIRU</name>
<keyword evidence="1" id="KW-1133">Transmembrane helix</keyword>